<gene>
    <name evidence="2" type="ORF">TRFO_33200</name>
</gene>
<feature type="transmembrane region" description="Helical" evidence="1">
    <location>
        <begin position="38"/>
        <end position="60"/>
    </location>
</feature>
<keyword evidence="1" id="KW-1133">Transmembrane helix</keyword>
<keyword evidence="1" id="KW-0812">Transmembrane</keyword>
<keyword evidence="3" id="KW-1185">Reference proteome</keyword>
<name>A0A1J4JM48_9EUKA</name>
<dbReference type="RefSeq" id="XP_068353311.1">
    <property type="nucleotide sequence ID" value="XM_068508948.1"/>
</dbReference>
<protein>
    <submittedName>
        <fullName evidence="2">Uncharacterized protein</fullName>
    </submittedName>
</protein>
<dbReference type="VEuPathDB" id="TrichDB:TRFO_33200"/>
<dbReference type="EMBL" id="MLAK01000968">
    <property type="protein sequence ID" value="OHT00175.1"/>
    <property type="molecule type" value="Genomic_DNA"/>
</dbReference>
<organism evidence="2 3">
    <name type="scientific">Tritrichomonas foetus</name>
    <dbReference type="NCBI Taxonomy" id="1144522"/>
    <lineage>
        <taxon>Eukaryota</taxon>
        <taxon>Metamonada</taxon>
        <taxon>Parabasalia</taxon>
        <taxon>Tritrichomonadida</taxon>
        <taxon>Tritrichomonadidae</taxon>
        <taxon>Tritrichomonas</taxon>
    </lineage>
</organism>
<reference evidence="2" key="1">
    <citation type="submission" date="2016-10" db="EMBL/GenBank/DDBJ databases">
        <authorList>
            <person name="Benchimol M."/>
            <person name="Almeida L.G."/>
            <person name="Vasconcelos A.T."/>
            <person name="Perreira-Neves A."/>
            <person name="Rosa I.A."/>
            <person name="Tasca T."/>
            <person name="Bogo M.R."/>
            <person name="de Souza W."/>
        </authorList>
    </citation>
    <scope>NUCLEOTIDE SEQUENCE [LARGE SCALE GENOMIC DNA]</scope>
    <source>
        <strain evidence="2">K</strain>
    </source>
</reference>
<sequence>MIIVVGVVQKARCEEIVEGDRSPWNTRNLNKVFIISKWILIMLIVKISIIVVVEFLSLSFHEFFLHQFYTHSI</sequence>
<dbReference type="AlphaFoldDB" id="A0A1J4JM48"/>
<comment type="caution">
    <text evidence="2">The sequence shown here is derived from an EMBL/GenBank/DDBJ whole genome shotgun (WGS) entry which is preliminary data.</text>
</comment>
<dbReference type="Proteomes" id="UP000179807">
    <property type="component" value="Unassembled WGS sequence"/>
</dbReference>
<evidence type="ECO:0000256" key="1">
    <source>
        <dbReference type="SAM" id="Phobius"/>
    </source>
</evidence>
<dbReference type="GeneID" id="94843652"/>
<evidence type="ECO:0000313" key="3">
    <source>
        <dbReference type="Proteomes" id="UP000179807"/>
    </source>
</evidence>
<evidence type="ECO:0000313" key="2">
    <source>
        <dbReference type="EMBL" id="OHT00175.1"/>
    </source>
</evidence>
<accession>A0A1J4JM48</accession>
<proteinExistence type="predicted"/>
<keyword evidence="1" id="KW-0472">Membrane</keyword>